<dbReference type="GO" id="GO:0005543">
    <property type="term" value="F:phospholipid binding"/>
    <property type="evidence" value="ECO:0007669"/>
    <property type="project" value="TreeGrafter"/>
</dbReference>
<dbReference type="VEuPathDB" id="FungiDB:SCHCODRAFT_02642179"/>
<keyword evidence="7" id="KW-0811">Translocation</keyword>
<dbReference type="PANTHER" id="PTHR12960">
    <property type="entry name" value="GLE-1-RELATED"/>
    <property type="match status" value="1"/>
</dbReference>
<dbReference type="InterPro" id="IPR012476">
    <property type="entry name" value="GLE1"/>
</dbReference>
<feature type="compositionally biased region" description="Basic and acidic residues" evidence="13">
    <location>
        <begin position="158"/>
        <end position="221"/>
    </location>
</feature>
<reference evidence="15 16" key="1">
    <citation type="journal article" date="2010" name="Nat. Biotechnol.">
        <title>Genome sequence of the model mushroom Schizophyllum commune.</title>
        <authorList>
            <person name="Ohm R.A."/>
            <person name="de Jong J.F."/>
            <person name="Lugones L.G."/>
            <person name="Aerts A."/>
            <person name="Kothe E."/>
            <person name="Stajich J.E."/>
            <person name="de Vries R.P."/>
            <person name="Record E."/>
            <person name="Levasseur A."/>
            <person name="Baker S.E."/>
            <person name="Bartholomew K.A."/>
            <person name="Coutinho P.M."/>
            <person name="Erdmann S."/>
            <person name="Fowler T.J."/>
            <person name="Gathman A.C."/>
            <person name="Lombard V."/>
            <person name="Henrissat B."/>
            <person name="Knabe N."/>
            <person name="Kuees U."/>
            <person name="Lilly W.W."/>
            <person name="Lindquist E."/>
            <person name="Lucas S."/>
            <person name="Magnuson J.K."/>
            <person name="Piumi F."/>
            <person name="Raudaskoski M."/>
            <person name="Salamov A."/>
            <person name="Schmutz J."/>
            <person name="Schwarze F.W.M.R."/>
            <person name="vanKuyk P.A."/>
            <person name="Horton J.S."/>
            <person name="Grigoriev I.V."/>
            <person name="Woesten H.A.B."/>
        </authorList>
    </citation>
    <scope>NUCLEOTIDE SEQUENCE [LARGE SCALE GENOMIC DNA]</scope>
    <source>
        <strain evidence="16">H4-8 / FGSC 9210</strain>
    </source>
</reference>
<dbReference type="InParanoid" id="D8QLY3"/>
<dbReference type="SMART" id="SM00530">
    <property type="entry name" value="HTH_XRE"/>
    <property type="match status" value="1"/>
</dbReference>
<evidence type="ECO:0000313" key="15">
    <source>
        <dbReference type="EMBL" id="EFI91109.1"/>
    </source>
</evidence>
<dbReference type="GO" id="GO:0016973">
    <property type="term" value="P:poly(A)+ mRNA export from nucleus"/>
    <property type="evidence" value="ECO:0007669"/>
    <property type="project" value="InterPro"/>
</dbReference>
<evidence type="ECO:0000256" key="6">
    <source>
        <dbReference type="ARBA" id="ARBA00022927"/>
    </source>
</evidence>
<keyword evidence="8" id="KW-0906">Nuclear pore complex</keyword>
<evidence type="ECO:0000256" key="7">
    <source>
        <dbReference type="ARBA" id="ARBA00023010"/>
    </source>
</evidence>
<evidence type="ECO:0000256" key="11">
    <source>
        <dbReference type="ARBA" id="ARBA00029983"/>
    </source>
</evidence>
<dbReference type="PANTHER" id="PTHR12960:SF0">
    <property type="entry name" value="MRNA EXPORT FACTOR GLE1"/>
    <property type="match status" value="1"/>
</dbReference>
<evidence type="ECO:0000256" key="4">
    <source>
        <dbReference type="ARBA" id="ARBA00022448"/>
    </source>
</evidence>
<proteinExistence type="inferred from homology"/>
<evidence type="ECO:0000256" key="8">
    <source>
        <dbReference type="ARBA" id="ARBA00023132"/>
    </source>
</evidence>
<dbReference type="GO" id="GO:0003677">
    <property type="term" value="F:DNA binding"/>
    <property type="evidence" value="ECO:0007669"/>
    <property type="project" value="InterPro"/>
</dbReference>
<dbReference type="AlphaFoldDB" id="D8QLY3"/>
<dbReference type="FunCoup" id="D8QLY3">
    <property type="interactions" value="82"/>
</dbReference>
<accession>D8QLY3</accession>
<dbReference type="Gene3D" id="1.10.260.40">
    <property type="entry name" value="lambda repressor-like DNA-binding domains"/>
    <property type="match status" value="1"/>
</dbReference>
<dbReference type="InterPro" id="IPR038506">
    <property type="entry name" value="GLE1-like_sf"/>
</dbReference>
<evidence type="ECO:0000259" key="14">
    <source>
        <dbReference type="SMART" id="SM00530"/>
    </source>
</evidence>
<dbReference type="OMA" id="VPANIHS"/>
<keyword evidence="5" id="KW-0509">mRNA transport</keyword>
<evidence type="ECO:0000256" key="3">
    <source>
        <dbReference type="ARBA" id="ARBA00011056"/>
    </source>
</evidence>
<dbReference type="HOGENOM" id="CLU_020872_1_0_1"/>
<dbReference type="Pfam" id="PF07817">
    <property type="entry name" value="GLE1"/>
    <property type="match status" value="1"/>
</dbReference>
<gene>
    <name evidence="15" type="ORF">SCHCODRAFT_238831</name>
</gene>
<feature type="region of interest" description="Disordered" evidence="13">
    <location>
        <begin position="158"/>
        <end position="245"/>
    </location>
</feature>
<dbReference type="GO" id="GO:0015031">
    <property type="term" value="P:protein transport"/>
    <property type="evidence" value="ECO:0007669"/>
    <property type="project" value="UniProtKB-KW"/>
</dbReference>
<keyword evidence="4" id="KW-0813">Transport</keyword>
<dbReference type="STRING" id="578458.D8QLY3"/>
<dbReference type="SUPFAM" id="SSF47413">
    <property type="entry name" value="lambda repressor-like DNA-binding domains"/>
    <property type="match status" value="1"/>
</dbReference>
<evidence type="ECO:0000256" key="2">
    <source>
        <dbReference type="ARBA" id="ARBA00009802"/>
    </source>
</evidence>
<sequence length="537" mass="60476">MAPDPQCSALAAAMHKSGLSYAQIAAKINKPEQHVIDVCTGTVKPTEAEFNALAGALGIKESVTFSVARATKTARKEAAEEKVVEVQDERDTALLAQVHAQQMAEVEAQLKNLTMQQAAEQAKFEQSWQVREKSLWERIEAGIKVEQDKEFARLEAERKVREEEERKRQEEQRKRDEAQKQKEEAERQKKEAEEKQRQEAQQKKAADEEQKRKEDQQRQADEQAAQAKNEQAEQRKALGETTAMDDWRAARENLMRLKKENTRVVKGNAQAKSTWGNLRRQVVRKIGQVTNDESEITRIPRNHRSRNSASGSSILLNAFYSSIAKAVLLQAETEVTAEKASAMPIARVAHRLLATLDGLADVFFAKLVQRVGGWPVPAIPPKADFDGREWKDSHERFGYRVSQDTGAMETTPQHIERVTGIMRVYFHILATPPRDKPIASRFFQTPRYWVWFARVLNSRSLLASDVCISLVHAALEIFGADARKIWGKQWTKVLALIYDLVNNGIGEGKPLGGTSPEGTAGRLRIKLEIDKIMGVGN</sequence>
<comment type="similarity">
    <text evidence="2">Belongs to the MBF1 family.</text>
</comment>
<evidence type="ECO:0000256" key="1">
    <source>
        <dbReference type="ARBA" id="ARBA00004567"/>
    </source>
</evidence>
<keyword evidence="9" id="KW-0539">Nucleus</keyword>
<keyword evidence="16" id="KW-1185">Reference proteome</keyword>
<evidence type="ECO:0000256" key="13">
    <source>
        <dbReference type="SAM" id="MobiDB-lite"/>
    </source>
</evidence>
<dbReference type="Gene3D" id="1.25.40.510">
    <property type="entry name" value="GLE1-like"/>
    <property type="match status" value="1"/>
</dbReference>
<dbReference type="Proteomes" id="UP000007431">
    <property type="component" value="Unassembled WGS sequence"/>
</dbReference>
<evidence type="ECO:0000256" key="9">
    <source>
        <dbReference type="ARBA" id="ARBA00023242"/>
    </source>
</evidence>
<protein>
    <recommendedName>
        <fullName evidence="10">mRNA export factor GLE1</fullName>
    </recommendedName>
    <alternativeName>
        <fullName evidence="11">Nucleoporin GLE1</fullName>
    </alternativeName>
</protein>
<name>D8QLY3_SCHCM</name>
<dbReference type="GO" id="GO:0044614">
    <property type="term" value="C:nuclear pore cytoplasmic filaments"/>
    <property type="evidence" value="ECO:0007669"/>
    <property type="project" value="TreeGrafter"/>
</dbReference>
<dbReference type="GO" id="GO:0000822">
    <property type="term" value="F:inositol hexakisphosphate binding"/>
    <property type="evidence" value="ECO:0007669"/>
    <property type="project" value="TreeGrafter"/>
</dbReference>
<comment type="subcellular location">
    <subcellularLocation>
        <location evidence="1">Nucleus</location>
        <location evidence="1">Nuclear pore complex</location>
    </subcellularLocation>
</comment>
<evidence type="ECO:0000313" key="16">
    <source>
        <dbReference type="Proteomes" id="UP000007431"/>
    </source>
</evidence>
<dbReference type="EMBL" id="GL377319">
    <property type="protein sequence ID" value="EFI91109.1"/>
    <property type="molecule type" value="Genomic_DNA"/>
</dbReference>
<comment type="function">
    <text evidence="12">Transcriptional coactivator that stimulates GCN4-dependent transcriptional activity by bridging the DNA-binding region of GCN4 and TBP (SPT15), thereby recruiting TBP to GCN4-bound promoters. Involved in induction of the ribosome quality control (RQC) pathway; a pathway that degrades nascent peptide chains during problematic translation. Required to prevent stalled ribosomes from frameshifting.</text>
</comment>
<keyword evidence="6" id="KW-0653">Protein transport</keyword>
<dbReference type="InterPro" id="IPR010982">
    <property type="entry name" value="Lambda_DNA-bd_dom_sf"/>
</dbReference>
<dbReference type="VEuPathDB" id="FungiDB:SCHCODRAFT_02642174"/>
<feature type="domain" description="HTH cro/C1-type" evidence="14">
    <location>
        <begin position="9"/>
        <end position="64"/>
    </location>
</feature>
<dbReference type="eggNOG" id="KOG2412">
    <property type="taxonomic scope" value="Eukaryota"/>
</dbReference>
<dbReference type="GO" id="GO:0005737">
    <property type="term" value="C:cytoplasm"/>
    <property type="evidence" value="ECO:0007669"/>
    <property type="project" value="TreeGrafter"/>
</dbReference>
<comment type="similarity">
    <text evidence="3">Belongs to the GLE1 family.</text>
</comment>
<dbReference type="GO" id="GO:0031369">
    <property type="term" value="F:translation initiation factor binding"/>
    <property type="evidence" value="ECO:0007669"/>
    <property type="project" value="TreeGrafter"/>
</dbReference>
<dbReference type="InterPro" id="IPR001387">
    <property type="entry name" value="Cro/C1-type_HTH"/>
</dbReference>
<evidence type="ECO:0000256" key="10">
    <source>
        <dbReference type="ARBA" id="ARBA00026227"/>
    </source>
</evidence>
<evidence type="ECO:0000256" key="5">
    <source>
        <dbReference type="ARBA" id="ARBA00022816"/>
    </source>
</evidence>
<organism evidence="16">
    <name type="scientific">Schizophyllum commune (strain H4-8 / FGSC 9210)</name>
    <name type="common">Split gill fungus</name>
    <dbReference type="NCBI Taxonomy" id="578458"/>
    <lineage>
        <taxon>Eukaryota</taxon>
        <taxon>Fungi</taxon>
        <taxon>Dikarya</taxon>
        <taxon>Basidiomycota</taxon>
        <taxon>Agaricomycotina</taxon>
        <taxon>Agaricomycetes</taxon>
        <taxon>Agaricomycetidae</taxon>
        <taxon>Agaricales</taxon>
        <taxon>Schizophyllaceae</taxon>
        <taxon>Schizophyllum</taxon>
    </lineage>
</organism>
<evidence type="ECO:0000256" key="12">
    <source>
        <dbReference type="ARBA" id="ARBA00035107"/>
    </source>
</evidence>